<dbReference type="NCBIfam" id="TIGR03032">
    <property type="entry name" value="TIGR03032 family protein"/>
    <property type="match status" value="1"/>
</dbReference>
<evidence type="ECO:0000313" key="2">
    <source>
        <dbReference type="EMBL" id="ADN18433.1"/>
    </source>
</evidence>
<dbReference type="HOGENOM" id="CLU_024442_1_0_3"/>
<dbReference type="RefSeq" id="WP_013325559.1">
    <property type="nucleotide sequence ID" value="NC_014502.1"/>
</dbReference>
<accession>E0UNA3</accession>
<dbReference type="InterPro" id="IPR016181">
    <property type="entry name" value="Acyl_CoA_acyltransferase"/>
</dbReference>
<protein>
    <submittedName>
        <fullName evidence="2">GCN5-related N-acetyltransferase</fullName>
    </submittedName>
</protein>
<gene>
    <name evidence="2" type="ordered locus">Cyan7822_6761</name>
</gene>
<dbReference type="Pfam" id="PF00583">
    <property type="entry name" value="Acetyltransf_1"/>
    <property type="match status" value="1"/>
</dbReference>
<geneLocation type="plasmid" evidence="2 3">
    <name>Cy782203</name>
</geneLocation>
<feature type="domain" description="N-acetyltransferase" evidence="1">
    <location>
        <begin position="380"/>
        <end position="541"/>
    </location>
</feature>
<keyword evidence="2" id="KW-0808">Transferase</keyword>
<dbReference type="InterPro" id="IPR017481">
    <property type="entry name" value="CHP03032"/>
</dbReference>
<dbReference type="EMBL" id="CP002201">
    <property type="protein sequence ID" value="ADN18433.1"/>
    <property type="molecule type" value="Genomic_DNA"/>
</dbReference>
<dbReference type="InterPro" id="IPR000182">
    <property type="entry name" value="GNAT_dom"/>
</dbReference>
<proteinExistence type="predicted"/>
<evidence type="ECO:0000259" key="1">
    <source>
        <dbReference type="PROSITE" id="PS51186"/>
    </source>
</evidence>
<name>E0UNA3_GLOV7</name>
<dbReference type="GO" id="GO:0016747">
    <property type="term" value="F:acyltransferase activity, transferring groups other than amino-acyl groups"/>
    <property type="evidence" value="ECO:0007669"/>
    <property type="project" value="InterPro"/>
</dbReference>
<keyword evidence="3" id="KW-1185">Reference proteome</keyword>
<dbReference type="AlphaFoldDB" id="E0UNA3"/>
<dbReference type="PROSITE" id="PS51186">
    <property type="entry name" value="GNAT"/>
    <property type="match status" value="1"/>
</dbReference>
<dbReference type="CDD" id="cd04301">
    <property type="entry name" value="NAT_SF"/>
    <property type="match status" value="1"/>
</dbReference>
<keyword evidence="2" id="KW-0614">Plasmid</keyword>
<sequence length="664" mass="74283">MQKFLLNLACSSEFADWLTQQHLSLAFTTYQTNRLLFLGSSLEGRLKVHERLLDKPMGLFGNTERLYLSTRYQIWEFQNILSEEETYNEADCLFVPRSAYFTGDLNVHDLVINDTQELKFVNTDFSCISRVSQDYSFVPCWKPPFISKLVAEDRCHLNGLAMVQGQPAYVTACSATDTAAGWRNCRHDGGIVIDVAQNEIIARGLSMPHSPRYYQGKLWLLNSGTGEFGYIEGEQFVPFTFCPGFVRGLAFWGNFAFVGLSKLRSQNFTGLTLEERLREQGEAPRCGLMVIDLATGKPLHWLYFETVIEELFDVVVLPGVRQPKALGLQGDEIQRLVTFPNSGGIIITKPTAQRPSLGATPPIAGLPSESIEVKETRAKSNISNNEVKYQRVYHLNSTNILDYDELTFPRLQKRFKKQPPQGEVTGLSASVAGAMVGFAIAERLNLQQGEIISLFVLPEYRNQGIGTRLVAYLEKELAQQGCTELIISYHTSLLTKAALEPLLQKLNWSTPTITLVLGKTSTEKIALAPWLQKYPLPPTFEVFPWLEESSTSNGDHPLEPLNSLGLRYGGEVIGRVLTHRVASDTIRYTTLEMAEPFQRKGRGVSLLAEAISRQVNSDVPYLTGAVSPGYPGLWQFVGRHLTPYLIGLGEVRQTNKLLAQISQK</sequence>
<dbReference type="Gene3D" id="3.40.630.30">
    <property type="match status" value="1"/>
</dbReference>
<organism evidence="2 3">
    <name type="scientific">Gloeothece verrucosa (strain PCC 7822)</name>
    <name type="common">Cyanothece sp. (strain PCC 7822)</name>
    <dbReference type="NCBI Taxonomy" id="497965"/>
    <lineage>
        <taxon>Bacteria</taxon>
        <taxon>Bacillati</taxon>
        <taxon>Cyanobacteriota</taxon>
        <taxon>Cyanophyceae</taxon>
        <taxon>Oscillatoriophycideae</taxon>
        <taxon>Chroococcales</taxon>
        <taxon>Aphanothecaceae</taxon>
        <taxon>Gloeothece</taxon>
        <taxon>Gloeothece verrucosa</taxon>
    </lineage>
</organism>
<dbReference type="KEGG" id="cyj:Cyan7822_6761"/>
<dbReference type="SUPFAM" id="SSF55729">
    <property type="entry name" value="Acyl-CoA N-acyltransferases (Nat)"/>
    <property type="match status" value="1"/>
</dbReference>
<evidence type="ECO:0000313" key="3">
    <source>
        <dbReference type="Proteomes" id="UP000008206"/>
    </source>
</evidence>
<dbReference type="Pfam" id="PF16261">
    <property type="entry name" value="DUF4915"/>
    <property type="match status" value="1"/>
</dbReference>
<reference evidence="3" key="1">
    <citation type="journal article" date="2011" name="MBio">
        <title>Novel metabolic attributes of the genus Cyanothece, comprising a group of unicellular nitrogen-fixing Cyanobacteria.</title>
        <authorList>
            <person name="Bandyopadhyay A."/>
            <person name="Elvitigala T."/>
            <person name="Welsh E."/>
            <person name="Stockel J."/>
            <person name="Liberton M."/>
            <person name="Min H."/>
            <person name="Sherman L.A."/>
            <person name="Pakrasi H.B."/>
        </authorList>
    </citation>
    <scope>NUCLEOTIDE SEQUENCE [LARGE SCALE GENOMIC DNA]</scope>
    <source>
        <strain evidence="3">PCC 7822</strain>
        <plasmid evidence="3">Cy782203</plasmid>
    </source>
</reference>
<dbReference type="OrthoDB" id="238183at2"/>
<dbReference type="Proteomes" id="UP000008206">
    <property type="component" value="Plasmid Cy782203"/>
</dbReference>